<keyword evidence="1" id="KW-0472">Membrane</keyword>
<gene>
    <name evidence="2" type="ORF">FEM03_05770</name>
</gene>
<dbReference type="Proteomes" id="UP000306196">
    <property type="component" value="Unassembled WGS sequence"/>
</dbReference>
<evidence type="ECO:0000313" key="3">
    <source>
        <dbReference type="Proteomes" id="UP000306196"/>
    </source>
</evidence>
<comment type="caution">
    <text evidence="2">The sequence shown here is derived from an EMBL/GenBank/DDBJ whole genome shotgun (WGS) entry which is preliminary data.</text>
</comment>
<dbReference type="EMBL" id="VAUV01000004">
    <property type="protein sequence ID" value="TLD71646.1"/>
    <property type="molecule type" value="Genomic_DNA"/>
</dbReference>
<feature type="transmembrane region" description="Helical" evidence="1">
    <location>
        <begin position="49"/>
        <end position="77"/>
    </location>
</feature>
<dbReference type="AlphaFoldDB" id="A0A5R8KH59"/>
<keyword evidence="3" id="KW-1185">Reference proteome</keyword>
<keyword evidence="1" id="KW-1133">Transmembrane helix</keyword>
<feature type="transmembrane region" description="Helical" evidence="1">
    <location>
        <begin position="255"/>
        <end position="275"/>
    </location>
</feature>
<feature type="transmembrane region" description="Helical" evidence="1">
    <location>
        <begin position="201"/>
        <end position="222"/>
    </location>
</feature>
<evidence type="ECO:0000256" key="1">
    <source>
        <dbReference type="SAM" id="Phobius"/>
    </source>
</evidence>
<protein>
    <recommendedName>
        <fullName evidence="4">HTTM domain-containing protein</fullName>
    </recommendedName>
</protein>
<sequence length="292" mass="32434">MVLMRFGVAMVTWSSMKFLPSPLHSQPVPHGLAAWGVDFTWLSDPELCAWFVPFCGVSLLLYIVGVWPVLTLIAPLLAIVGQGVLSNSQGAIHHTSQVIAVALLAGWLAGVWSVVARRSNKPLPGAFNPQQLGLDWMRQILIAGYVVSALMKLIDSGGDWLGNTPYFGLQIEKSTGMAFHANLEPPENAAWLAQYFIDHPLMAKITIGFGLPLELFAFLALLNRRMALFFGLALYAFHTIITEVMHLGFAYNRMLLLFLFINPVWWLVEFARAILRRFSRPRKFDADAAGVP</sequence>
<feature type="transmembrane region" description="Helical" evidence="1">
    <location>
        <begin position="229"/>
        <end position="249"/>
    </location>
</feature>
<keyword evidence="1" id="KW-0812">Transmembrane</keyword>
<organism evidence="2 3">
    <name type="scientific">Phragmitibacter flavus</name>
    <dbReference type="NCBI Taxonomy" id="2576071"/>
    <lineage>
        <taxon>Bacteria</taxon>
        <taxon>Pseudomonadati</taxon>
        <taxon>Verrucomicrobiota</taxon>
        <taxon>Verrucomicrobiia</taxon>
        <taxon>Verrucomicrobiales</taxon>
        <taxon>Verrucomicrobiaceae</taxon>
        <taxon>Phragmitibacter</taxon>
    </lineage>
</organism>
<evidence type="ECO:0008006" key="4">
    <source>
        <dbReference type="Google" id="ProtNLM"/>
    </source>
</evidence>
<reference evidence="2 3" key="1">
    <citation type="submission" date="2019-05" db="EMBL/GenBank/DDBJ databases">
        <title>Verrucobacter flavum gen. nov., sp. nov. a new member of the family Verrucomicrobiaceae.</title>
        <authorList>
            <person name="Szuroczki S."/>
            <person name="Abbaszade G."/>
            <person name="Szabo A."/>
            <person name="Felfoldi T."/>
            <person name="Schumann P."/>
            <person name="Boka K."/>
            <person name="Keki Z."/>
            <person name="Toumi M."/>
            <person name="Toth E."/>
        </authorList>
    </citation>
    <scope>NUCLEOTIDE SEQUENCE [LARGE SCALE GENOMIC DNA]</scope>
    <source>
        <strain evidence="2 3">MG-N-17</strain>
    </source>
</reference>
<accession>A0A5R8KH59</accession>
<name>A0A5R8KH59_9BACT</name>
<evidence type="ECO:0000313" key="2">
    <source>
        <dbReference type="EMBL" id="TLD71646.1"/>
    </source>
</evidence>
<proteinExistence type="predicted"/>
<feature type="transmembrane region" description="Helical" evidence="1">
    <location>
        <begin position="98"/>
        <end position="115"/>
    </location>
</feature>